<evidence type="ECO:0000256" key="6">
    <source>
        <dbReference type="ARBA" id="ARBA00023002"/>
    </source>
</evidence>
<reference evidence="13 14" key="1">
    <citation type="journal article" date="2014" name="ISME J.">
        <title>Candidatus Competibacter-lineage genomes retrieved from metagenomes reveal functional metabolic diversity.</title>
        <authorList>
            <person name="McIlroy S.J."/>
            <person name="Albertsen M."/>
            <person name="Andresen E.K."/>
            <person name="Saunders A.M."/>
            <person name="Kristiansen R."/>
            <person name="Stokholm-Bjerregaard M."/>
            <person name="Nielsen K.L."/>
            <person name="Nielsen P.H."/>
        </authorList>
    </citation>
    <scope>NUCLEOTIDE SEQUENCE [LARGE SCALE GENOMIC DNA]</scope>
    <source>
        <strain evidence="13 14">Run_B_J11</strain>
    </source>
</reference>
<dbReference type="Pfam" id="PF00487">
    <property type="entry name" value="FA_desaturase"/>
    <property type="match status" value="1"/>
</dbReference>
<feature type="transmembrane region" description="Helical" evidence="10">
    <location>
        <begin position="12"/>
        <end position="32"/>
    </location>
</feature>
<evidence type="ECO:0000256" key="7">
    <source>
        <dbReference type="ARBA" id="ARBA00023004"/>
    </source>
</evidence>
<evidence type="ECO:0000256" key="2">
    <source>
        <dbReference type="ARBA" id="ARBA00008749"/>
    </source>
</evidence>
<dbReference type="GO" id="GO:0006631">
    <property type="term" value="P:fatty acid metabolic process"/>
    <property type="evidence" value="ECO:0007669"/>
    <property type="project" value="UniProtKB-KW"/>
</dbReference>
<feature type="transmembrane region" description="Helical" evidence="10">
    <location>
        <begin position="162"/>
        <end position="180"/>
    </location>
</feature>
<feature type="transmembrane region" description="Helical" evidence="10">
    <location>
        <begin position="135"/>
        <end position="156"/>
    </location>
</feature>
<dbReference type="PANTHER" id="PTHR11351">
    <property type="entry name" value="ACYL-COA DESATURASE"/>
    <property type="match status" value="1"/>
</dbReference>
<keyword evidence="14" id="KW-1185">Reference proteome</keyword>
<evidence type="ECO:0000256" key="3">
    <source>
        <dbReference type="ARBA" id="ARBA00022692"/>
    </source>
</evidence>
<evidence type="ECO:0000256" key="4">
    <source>
        <dbReference type="ARBA" id="ARBA00022832"/>
    </source>
</evidence>
<dbReference type="OrthoDB" id="9768289at2"/>
<accession>A0A7U7J4P2</accession>
<organism evidence="13 14">
    <name type="scientific">Candidatus Contendobacter odensis Run_B_J11</name>
    <dbReference type="NCBI Taxonomy" id="1400861"/>
    <lineage>
        <taxon>Bacteria</taxon>
        <taxon>Pseudomonadati</taxon>
        <taxon>Pseudomonadota</taxon>
        <taxon>Gammaproteobacteria</taxon>
        <taxon>Candidatus Competibacteraceae</taxon>
        <taxon>Candidatus Contendibacter</taxon>
    </lineage>
</organism>
<keyword evidence="7" id="KW-0408">Iron</keyword>
<evidence type="ECO:0000256" key="5">
    <source>
        <dbReference type="ARBA" id="ARBA00022989"/>
    </source>
</evidence>
<keyword evidence="6" id="KW-0560">Oxidoreductase</keyword>
<keyword evidence="8" id="KW-0443">Lipid metabolism</keyword>
<feature type="domain" description="Fatty acid desaturase" evidence="11">
    <location>
        <begin position="9"/>
        <end position="213"/>
    </location>
</feature>
<evidence type="ECO:0000256" key="1">
    <source>
        <dbReference type="ARBA" id="ARBA00004141"/>
    </source>
</evidence>
<evidence type="ECO:0000259" key="12">
    <source>
        <dbReference type="Pfam" id="PF01610"/>
    </source>
</evidence>
<gene>
    <name evidence="13" type="ORF">BN874_2940003</name>
</gene>
<keyword evidence="5 10" id="KW-1133">Transmembrane helix</keyword>
<evidence type="ECO:0000313" key="13">
    <source>
        <dbReference type="EMBL" id="CDH45845.1"/>
    </source>
</evidence>
<keyword evidence="9 10" id="KW-0472">Membrane</keyword>
<dbReference type="RefSeq" id="WP_034433995.1">
    <property type="nucleotide sequence ID" value="NZ_CBTK010000217.1"/>
</dbReference>
<comment type="subcellular location">
    <subcellularLocation>
        <location evidence="1">Membrane</location>
        <topology evidence="1">Multi-pass membrane protein</topology>
    </subcellularLocation>
</comment>
<comment type="caution">
    <text evidence="13">The sequence shown here is derived from an EMBL/GenBank/DDBJ whole genome shotgun (WGS) entry which is preliminary data.</text>
</comment>
<dbReference type="Proteomes" id="UP000019184">
    <property type="component" value="Unassembled WGS sequence"/>
</dbReference>
<name>A0A7U7J4P2_9GAMM</name>
<dbReference type="CDD" id="cd03505">
    <property type="entry name" value="Delta9-FADS-like"/>
    <property type="match status" value="1"/>
</dbReference>
<feature type="domain" description="Transposase IS204/IS1001/IS1096/IS1165 DDE" evidence="12">
    <location>
        <begin position="283"/>
        <end position="389"/>
    </location>
</feature>
<evidence type="ECO:0000256" key="10">
    <source>
        <dbReference type="SAM" id="Phobius"/>
    </source>
</evidence>
<dbReference type="InterPro" id="IPR002560">
    <property type="entry name" value="Transposase_DDE"/>
</dbReference>
<dbReference type="GO" id="GO:0016717">
    <property type="term" value="F:oxidoreductase activity, acting on paired donors, with oxidation of a pair of donors resulting in the reduction of molecular oxygen to two molecules of water"/>
    <property type="evidence" value="ECO:0007669"/>
    <property type="project" value="InterPro"/>
</dbReference>
<dbReference type="GO" id="GO:0016020">
    <property type="term" value="C:membrane"/>
    <property type="evidence" value="ECO:0007669"/>
    <property type="project" value="UniProtKB-SubCell"/>
</dbReference>
<protein>
    <submittedName>
        <fullName evidence="13">Fatty acid desaturase</fullName>
    </submittedName>
</protein>
<keyword evidence="4" id="KW-0276">Fatty acid metabolism</keyword>
<dbReference type="EMBL" id="CBTK010000217">
    <property type="protein sequence ID" value="CDH45845.1"/>
    <property type="molecule type" value="Genomic_DNA"/>
</dbReference>
<dbReference type="InterPro" id="IPR005804">
    <property type="entry name" value="FA_desaturase_dom"/>
</dbReference>
<dbReference type="InterPro" id="IPR015876">
    <property type="entry name" value="Acyl-CoA_DS"/>
</dbReference>
<sequence>MPWGLIDLSWWAYGLVILGLTHVTLTAVTIFLHRHQAHRALELHPVASHFFRFWLWLTTGLVTREWVAVHRKHHAQCETREDPHSPQIYGINTVLFEGVELYRREARKTATLERYGHGTPDDGLERHLYAKHSGFGIGLMLIIDLILLGPIGLTLWAVQMLWIPFFAAGVINGIGHYWGYRNFAPNDTSKNIVPWGLLICGEELHNNHHAYATSAKLSSQWWEFDLGWLYIRILETLGLAKVRRVAPPLHFDPTKQRCDAGTLQAILTHRYQVLATFAHGLKQTALEEIRTLQARATLEMRESRALHVIQQGLQRDAENLPEPERIALERALHASPVLRRLYAMRQELAALWSRSTASKEQLVHQLEDWCQRAEESGILALQEFSRKLRGYD</sequence>
<dbReference type="Pfam" id="PF01610">
    <property type="entry name" value="DDE_Tnp_ISL3"/>
    <property type="match status" value="1"/>
</dbReference>
<evidence type="ECO:0000313" key="14">
    <source>
        <dbReference type="Proteomes" id="UP000019184"/>
    </source>
</evidence>
<dbReference type="PANTHER" id="PTHR11351:SF33">
    <property type="entry name" value="DELTA-9 FATTY ACID DESATURASE, DESA"/>
    <property type="match status" value="1"/>
</dbReference>
<proteinExistence type="inferred from homology"/>
<evidence type="ECO:0000256" key="8">
    <source>
        <dbReference type="ARBA" id="ARBA00023098"/>
    </source>
</evidence>
<evidence type="ECO:0000256" key="9">
    <source>
        <dbReference type="ARBA" id="ARBA00023136"/>
    </source>
</evidence>
<comment type="similarity">
    <text evidence="2">Belongs to the fatty acid desaturase type 2 family.</text>
</comment>
<dbReference type="AlphaFoldDB" id="A0A7U7J4P2"/>
<evidence type="ECO:0000259" key="11">
    <source>
        <dbReference type="Pfam" id="PF00487"/>
    </source>
</evidence>
<keyword evidence="3 10" id="KW-0812">Transmembrane</keyword>